<dbReference type="GO" id="GO:0043022">
    <property type="term" value="F:ribosome binding"/>
    <property type="evidence" value="ECO:0007669"/>
    <property type="project" value="TreeGrafter"/>
</dbReference>
<dbReference type="Pfam" id="PF14714">
    <property type="entry name" value="KH_dom-like"/>
    <property type="match status" value="1"/>
</dbReference>
<dbReference type="EMBL" id="DSXI01000399">
    <property type="protein sequence ID" value="HGS05431.1"/>
    <property type="molecule type" value="Genomic_DNA"/>
</dbReference>
<keyword evidence="6 8" id="KW-0342">GTP-binding</keyword>
<evidence type="ECO:0000256" key="10">
    <source>
        <dbReference type="RuleBase" id="RU004481"/>
    </source>
</evidence>
<evidence type="ECO:0000256" key="1">
    <source>
        <dbReference type="ARBA" id="ARBA00008279"/>
    </source>
</evidence>
<evidence type="ECO:0000256" key="7">
    <source>
        <dbReference type="ARBA" id="ARBA00032345"/>
    </source>
</evidence>
<dbReference type="Gene3D" id="3.30.300.20">
    <property type="match status" value="1"/>
</dbReference>
<proteinExistence type="inferred from homology"/>
<dbReference type="InterPro" id="IPR031166">
    <property type="entry name" value="G_ENGA"/>
</dbReference>
<organism evidence="12">
    <name type="scientific">Desulfobacca acetoxidans</name>
    <dbReference type="NCBI Taxonomy" id="60893"/>
    <lineage>
        <taxon>Bacteria</taxon>
        <taxon>Pseudomonadati</taxon>
        <taxon>Thermodesulfobacteriota</taxon>
        <taxon>Desulfobaccia</taxon>
        <taxon>Desulfobaccales</taxon>
        <taxon>Desulfobaccaceae</taxon>
        <taxon>Desulfobacca</taxon>
    </lineage>
</organism>
<evidence type="ECO:0000256" key="8">
    <source>
        <dbReference type="HAMAP-Rule" id="MF_00195"/>
    </source>
</evidence>
<comment type="function">
    <text evidence="8 10">GTPase that plays an essential role in the late steps of ribosome biogenesis.</text>
</comment>
<dbReference type="GO" id="GO:0042254">
    <property type="term" value="P:ribosome biogenesis"/>
    <property type="evidence" value="ECO:0007669"/>
    <property type="project" value="UniProtKB-KW"/>
</dbReference>
<dbReference type="NCBIfam" id="TIGR03594">
    <property type="entry name" value="GTPase_EngA"/>
    <property type="match status" value="1"/>
</dbReference>
<name>A0A7V4LCY9_9BACT</name>
<evidence type="ECO:0000256" key="4">
    <source>
        <dbReference type="ARBA" id="ARBA00022737"/>
    </source>
</evidence>
<evidence type="ECO:0000256" key="6">
    <source>
        <dbReference type="ARBA" id="ARBA00023134"/>
    </source>
</evidence>
<evidence type="ECO:0000256" key="2">
    <source>
        <dbReference type="ARBA" id="ARBA00020953"/>
    </source>
</evidence>
<dbReference type="PIRSF" id="PIRSF006485">
    <property type="entry name" value="GTP-binding_EngA"/>
    <property type="match status" value="1"/>
</dbReference>
<dbReference type="InterPro" id="IPR015946">
    <property type="entry name" value="KH_dom-like_a/b"/>
</dbReference>
<feature type="binding site" evidence="8">
    <location>
        <begin position="125"/>
        <end position="128"/>
    </location>
    <ligand>
        <name>GTP</name>
        <dbReference type="ChEBI" id="CHEBI:37565"/>
        <label>1</label>
    </ligand>
</feature>
<gene>
    <name evidence="8" type="primary">der</name>
    <name evidence="12" type="ORF">ENT08_06800</name>
</gene>
<comment type="caution">
    <text evidence="12">The sequence shown here is derived from an EMBL/GenBank/DDBJ whole genome shotgun (WGS) entry which is preliminary data.</text>
</comment>
<dbReference type="PROSITE" id="PS51712">
    <property type="entry name" value="G_ENGA"/>
    <property type="match status" value="2"/>
</dbReference>
<dbReference type="AlphaFoldDB" id="A0A7V4LCY9"/>
<dbReference type="PANTHER" id="PTHR43834:SF6">
    <property type="entry name" value="GTPASE DER"/>
    <property type="match status" value="1"/>
</dbReference>
<feature type="binding site" evidence="8">
    <location>
        <begin position="235"/>
        <end position="239"/>
    </location>
    <ligand>
        <name>GTP</name>
        <dbReference type="ChEBI" id="CHEBI:37565"/>
        <label>2</label>
    </ligand>
</feature>
<evidence type="ECO:0000313" key="12">
    <source>
        <dbReference type="EMBL" id="HGS05431.1"/>
    </source>
</evidence>
<feature type="domain" description="EngA-type G" evidence="11">
    <location>
        <begin position="182"/>
        <end position="355"/>
    </location>
</feature>
<dbReference type="FunFam" id="3.30.300.20:FF:000004">
    <property type="entry name" value="GTPase Der"/>
    <property type="match status" value="1"/>
</dbReference>
<evidence type="ECO:0000256" key="3">
    <source>
        <dbReference type="ARBA" id="ARBA00022517"/>
    </source>
</evidence>
<keyword evidence="3 8" id="KW-0690">Ribosome biogenesis</keyword>
<dbReference type="HAMAP" id="MF_00195">
    <property type="entry name" value="GTPase_Der"/>
    <property type="match status" value="1"/>
</dbReference>
<dbReference type="Gene3D" id="3.40.50.300">
    <property type="entry name" value="P-loop containing nucleotide triphosphate hydrolases"/>
    <property type="match status" value="2"/>
</dbReference>
<accession>A0A7V4LCY9</accession>
<dbReference type="SUPFAM" id="SSF52540">
    <property type="entry name" value="P-loop containing nucleoside triphosphate hydrolases"/>
    <property type="match status" value="2"/>
</dbReference>
<dbReference type="FunFam" id="3.40.50.300:FF:000040">
    <property type="entry name" value="GTPase Der"/>
    <property type="match status" value="1"/>
</dbReference>
<evidence type="ECO:0000256" key="5">
    <source>
        <dbReference type="ARBA" id="ARBA00022741"/>
    </source>
</evidence>
<feature type="domain" description="EngA-type G" evidence="11">
    <location>
        <begin position="10"/>
        <end position="173"/>
    </location>
</feature>
<dbReference type="NCBIfam" id="TIGR00231">
    <property type="entry name" value="small_GTP"/>
    <property type="match status" value="2"/>
</dbReference>
<evidence type="ECO:0000256" key="9">
    <source>
        <dbReference type="PROSITE-ProRule" id="PRU01049"/>
    </source>
</evidence>
<comment type="subunit">
    <text evidence="8">Associates with the 50S ribosomal subunit.</text>
</comment>
<feature type="binding site" evidence="8">
    <location>
        <begin position="300"/>
        <end position="303"/>
    </location>
    <ligand>
        <name>GTP</name>
        <dbReference type="ChEBI" id="CHEBI:37565"/>
        <label>2</label>
    </ligand>
</feature>
<dbReference type="InterPro" id="IPR005225">
    <property type="entry name" value="Small_GTP-bd"/>
</dbReference>
<feature type="binding site" evidence="8">
    <location>
        <begin position="63"/>
        <end position="67"/>
    </location>
    <ligand>
        <name>GTP</name>
        <dbReference type="ChEBI" id="CHEBI:37565"/>
        <label>1</label>
    </ligand>
</feature>
<dbReference type="CDD" id="cd01895">
    <property type="entry name" value="EngA2"/>
    <property type="match status" value="1"/>
</dbReference>
<dbReference type="PANTHER" id="PTHR43834">
    <property type="entry name" value="GTPASE DER"/>
    <property type="match status" value="1"/>
</dbReference>
<comment type="similarity">
    <text evidence="1 8 9 10">Belongs to the TRAFAC class TrmE-Era-EngA-EngB-Septin-like GTPase superfamily. EngA (Der) GTPase family.</text>
</comment>
<evidence type="ECO:0000259" key="11">
    <source>
        <dbReference type="PROSITE" id="PS51712"/>
    </source>
</evidence>
<dbReference type="CDD" id="cd01894">
    <property type="entry name" value="EngA1"/>
    <property type="match status" value="1"/>
</dbReference>
<dbReference type="InterPro" id="IPR027417">
    <property type="entry name" value="P-loop_NTPase"/>
</dbReference>
<sequence length="454" mass="49972">MAAPAQPPVPLVAIIGRANVGKSTLFNALTRSTQALVADVPGVTRDRHFGRVSWQGHAFLLVDTGGLVGGEDELGRLVQRQAKAAVAEADAVLLVMDGKTGPHPGDEEVVEYLRTTGKPVFLVVNKIDHAGREESLAEFYRFGLSPLYPVSAAHKLGLERLLEAVVHSLPLPAELPPEAAGIRVAVVGRPNVGKSSFINRVLGEERLIVSDTPGTTRDVIDTPLSFQGRDYVLIDTAGLRRPSHVAPGLEKYMVLKAMRALERCDVALLLLDAREGLTGQDLRIARLISEEYRGCVVGVNKWDLVPSEHREAALARVREGLDFLAYAPVVPLSVVTGHNVARIFRLIENIHEQMGRRVGTGELNQILKGITERVRPPLFRYRPVKFYYLTQPETHPPTFVAFVNHPEGVSEGYRRFLVKELRRALDLTLTPVRLFLKKRERRASAGKPGAGRSR</sequence>
<dbReference type="InterPro" id="IPR006073">
    <property type="entry name" value="GTP-bd"/>
</dbReference>
<keyword evidence="5 8" id="KW-0547">Nucleotide-binding</keyword>
<dbReference type="GO" id="GO:0005525">
    <property type="term" value="F:GTP binding"/>
    <property type="evidence" value="ECO:0007669"/>
    <property type="project" value="UniProtKB-UniRule"/>
</dbReference>
<feature type="binding site" evidence="8">
    <location>
        <begin position="188"/>
        <end position="195"/>
    </location>
    <ligand>
        <name>GTP</name>
        <dbReference type="ChEBI" id="CHEBI:37565"/>
        <label>2</label>
    </ligand>
</feature>
<feature type="binding site" evidence="8">
    <location>
        <begin position="16"/>
        <end position="23"/>
    </location>
    <ligand>
        <name>GTP</name>
        <dbReference type="ChEBI" id="CHEBI:37565"/>
        <label>1</label>
    </ligand>
</feature>
<dbReference type="Pfam" id="PF01926">
    <property type="entry name" value="MMR_HSR1"/>
    <property type="match status" value="2"/>
</dbReference>
<dbReference type="FunFam" id="3.40.50.300:FF:000057">
    <property type="entry name" value="GTPase Der"/>
    <property type="match status" value="1"/>
</dbReference>
<dbReference type="PRINTS" id="PR00326">
    <property type="entry name" value="GTP1OBG"/>
</dbReference>
<protein>
    <recommendedName>
        <fullName evidence="2 8">GTPase Der</fullName>
    </recommendedName>
    <alternativeName>
        <fullName evidence="7 8">GTP-binding protein EngA</fullName>
    </alternativeName>
</protein>
<dbReference type="InterPro" id="IPR032859">
    <property type="entry name" value="KH_dom-like"/>
</dbReference>
<reference evidence="12" key="1">
    <citation type="journal article" date="2020" name="mSystems">
        <title>Genome- and Community-Level Interaction Insights into Carbon Utilization and Element Cycling Functions of Hydrothermarchaeota in Hydrothermal Sediment.</title>
        <authorList>
            <person name="Zhou Z."/>
            <person name="Liu Y."/>
            <person name="Xu W."/>
            <person name="Pan J."/>
            <person name="Luo Z.H."/>
            <person name="Li M."/>
        </authorList>
    </citation>
    <scope>NUCLEOTIDE SEQUENCE [LARGE SCALE GENOMIC DNA]</scope>
    <source>
        <strain evidence="12">SpSt-548</strain>
    </source>
</reference>
<keyword evidence="4 10" id="KW-0677">Repeat</keyword>
<dbReference type="InterPro" id="IPR016484">
    <property type="entry name" value="GTPase_Der"/>
</dbReference>